<sequence length="224" mass="25362">MKTNAASSLTSVVLSSMALTAAISTSAIASEDEHREHGAHQHGKAQLNVIQEKSELAIMLETPAMNVFGFEHEPKNSEQKEIVEHAVKDLKKLSTLIEMDKNAACEIVKVDVDQPFGNHDEDEDEHEHEHEEKDEHDHDDEHKAKNEHDEKHEEHEEHEESTHSDIDVEVVYNCKNATKLTQLDLSNFFKRFSGFEDIDAQIIVNGQQSATELSKKQPILTLKK</sequence>
<evidence type="ECO:0000256" key="1">
    <source>
        <dbReference type="SAM" id="MobiDB-lite"/>
    </source>
</evidence>
<dbReference type="Pfam" id="PF10986">
    <property type="entry name" value="ZrgA"/>
    <property type="match status" value="1"/>
</dbReference>
<accession>A0A4R1EYS7</accession>
<feature type="region of interest" description="Disordered" evidence="1">
    <location>
        <begin position="114"/>
        <end position="164"/>
    </location>
</feature>
<dbReference type="EMBL" id="SMFQ01000004">
    <property type="protein sequence ID" value="TCJ85174.1"/>
    <property type="molecule type" value="Genomic_DNA"/>
</dbReference>
<evidence type="ECO:0000313" key="4">
    <source>
        <dbReference type="Proteomes" id="UP000294887"/>
    </source>
</evidence>
<keyword evidence="2" id="KW-0732">Signal</keyword>
<reference evidence="3 4" key="1">
    <citation type="submission" date="2019-03" db="EMBL/GenBank/DDBJ databases">
        <title>Genomic Encyclopedia of Type Strains, Phase IV (KMG-IV): sequencing the most valuable type-strain genomes for metagenomic binning, comparative biology and taxonomic classification.</title>
        <authorList>
            <person name="Goeker M."/>
        </authorList>
    </citation>
    <scope>NUCLEOTIDE SEQUENCE [LARGE SCALE GENOMIC DNA]</scope>
    <source>
        <strain evidence="3 4">DSM 24830</strain>
    </source>
</reference>
<keyword evidence="4" id="KW-1185">Reference proteome</keyword>
<feature type="signal peptide" evidence="2">
    <location>
        <begin position="1"/>
        <end position="29"/>
    </location>
</feature>
<evidence type="ECO:0000256" key="2">
    <source>
        <dbReference type="SAM" id="SignalP"/>
    </source>
</evidence>
<protein>
    <submittedName>
        <fullName evidence="3">Uncharacterized protein DUF2796</fullName>
    </submittedName>
</protein>
<comment type="caution">
    <text evidence="3">The sequence shown here is derived from an EMBL/GenBank/DDBJ whole genome shotgun (WGS) entry which is preliminary data.</text>
</comment>
<gene>
    <name evidence="3" type="ORF">EV695_3140</name>
</gene>
<organism evidence="3 4">
    <name type="scientific">Cocleimonas flava</name>
    <dbReference type="NCBI Taxonomy" id="634765"/>
    <lineage>
        <taxon>Bacteria</taxon>
        <taxon>Pseudomonadati</taxon>
        <taxon>Pseudomonadota</taxon>
        <taxon>Gammaproteobacteria</taxon>
        <taxon>Thiotrichales</taxon>
        <taxon>Thiotrichaceae</taxon>
        <taxon>Cocleimonas</taxon>
    </lineage>
</organism>
<dbReference type="AlphaFoldDB" id="A0A4R1EYS7"/>
<feature type="chain" id="PRO_5020564504" evidence="2">
    <location>
        <begin position="30"/>
        <end position="224"/>
    </location>
</feature>
<dbReference type="InterPro" id="IPR021253">
    <property type="entry name" value="ZrgA-like"/>
</dbReference>
<dbReference type="OrthoDB" id="7346546at2"/>
<evidence type="ECO:0000313" key="3">
    <source>
        <dbReference type="EMBL" id="TCJ85174.1"/>
    </source>
</evidence>
<name>A0A4R1EYS7_9GAMM</name>
<feature type="compositionally biased region" description="Basic and acidic residues" evidence="1">
    <location>
        <begin position="127"/>
        <end position="164"/>
    </location>
</feature>
<dbReference type="RefSeq" id="WP_131906878.1">
    <property type="nucleotide sequence ID" value="NZ_BAAAFU010000001.1"/>
</dbReference>
<proteinExistence type="predicted"/>
<dbReference type="Proteomes" id="UP000294887">
    <property type="component" value="Unassembled WGS sequence"/>
</dbReference>